<accession>A0A376ALQ5</accession>
<reference evidence="2" key="1">
    <citation type="submission" date="2018-07" db="EMBL/GenBank/DDBJ databases">
        <authorList>
            <person name="Peiro R."/>
            <person name="Begona"/>
            <person name="Cbmso G."/>
            <person name="Lopez M."/>
            <person name="Gonzalez S."/>
        </authorList>
    </citation>
    <scope>NUCLEOTIDE SEQUENCE [LARGE SCALE GENOMIC DNA]</scope>
</reference>
<organism evidence="1 2">
    <name type="scientific">Ciceribacter selenitireducens ATCC BAA-1503</name>
    <dbReference type="NCBI Taxonomy" id="1336235"/>
    <lineage>
        <taxon>Bacteria</taxon>
        <taxon>Pseudomonadati</taxon>
        <taxon>Pseudomonadota</taxon>
        <taxon>Alphaproteobacteria</taxon>
        <taxon>Hyphomicrobiales</taxon>
        <taxon>Rhizobiaceae</taxon>
        <taxon>Ciceribacter</taxon>
    </lineage>
</organism>
<sequence>MIRDFDLFTVDFQLSHIRLPASRIVRIAPQLSPRQAEPFNLD</sequence>
<dbReference type="AlphaFoldDB" id="A0A376ALQ5"/>
<proteinExistence type="predicted"/>
<gene>
    <name evidence="1" type="ORF">RHIZ70_4011</name>
</gene>
<evidence type="ECO:0000313" key="1">
    <source>
        <dbReference type="EMBL" id="SSC68303.1"/>
    </source>
</evidence>
<dbReference type="Proteomes" id="UP000254764">
    <property type="component" value="Unassembled WGS sequence"/>
</dbReference>
<keyword evidence="2" id="KW-1185">Reference proteome</keyword>
<dbReference type="EMBL" id="UEYP01000006">
    <property type="protein sequence ID" value="SSC68303.1"/>
    <property type="molecule type" value="Genomic_DNA"/>
</dbReference>
<protein>
    <submittedName>
        <fullName evidence="1">Uncharacterized protein</fullName>
    </submittedName>
</protein>
<evidence type="ECO:0000313" key="2">
    <source>
        <dbReference type="Proteomes" id="UP000254764"/>
    </source>
</evidence>
<name>A0A376ALQ5_9HYPH</name>